<feature type="compositionally biased region" description="Polar residues" evidence="1">
    <location>
        <begin position="88"/>
        <end position="100"/>
    </location>
</feature>
<evidence type="ECO:0000256" key="1">
    <source>
        <dbReference type="SAM" id="MobiDB-lite"/>
    </source>
</evidence>
<reference evidence="2 3" key="1">
    <citation type="journal article" date="2022" name="bioRxiv">
        <title>Genomics of Preaxostyla Flagellates Illuminates Evolutionary Transitions and the Path Towards Mitochondrial Loss.</title>
        <authorList>
            <person name="Novak L.V.F."/>
            <person name="Treitli S.C."/>
            <person name="Pyrih J."/>
            <person name="Halakuc P."/>
            <person name="Pipaliya S.V."/>
            <person name="Vacek V."/>
            <person name="Brzon O."/>
            <person name="Soukal P."/>
            <person name="Eme L."/>
            <person name="Dacks J.B."/>
            <person name="Karnkowska A."/>
            <person name="Elias M."/>
            <person name="Hampl V."/>
        </authorList>
    </citation>
    <scope>NUCLEOTIDE SEQUENCE [LARGE SCALE GENOMIC DNA]</scope>
    <source>
        <strain evidence="2">NAU3</strain>
        <tissue evidence="2">Gut</tissue>
    </source>
</reference>
<feature type="region of interest" description="Disordered" evidence="1">
    <location>
        <begin position="88"/>
        <end position="134"/>
    </location>
</feature>
<name>A0ABQ9WMI1_9EUKA</name>
<evidence type="ECO:0000313" key="3">
    <source>
        <dbReference type="Proteomes" id="UP001281761"/>
    </source>
</evidence>
<keyword evidence="3" id="KW-1185">Reference proteome</keyword>
<feature type="compositionally biased region" description="Polar residues" evidence="1">
    <location>
        <begin position="118"/>
        <end position="134"/>
    </location>
</feature>
<feature type="region of interest" description="Disordered" evidence="1">
    <location>
        <begin position="56"/>
        <end position="76"/>
    </location>
</feature>
<dbReference type="Proteomes" id="UP001281761">
    <property type="component" value="Unassembled WGS sequence"/>
</dbReference>
<feature type="region of interest" description="Disordered" evidence="1">
    <location>
        <begin position="1"/>
        <end position="34"/>
    </location>
</feature>
<dbReference type="EMBL" id="JARBJD010000658">
    <property type="protein sequence ID" value="KAK2940533.1"/>
    <property type="molecule type" value="Genomic_DNA"/>
</dbReference>
<evidence type="ECO:0000313" key="2">
    <source>
        <dbReference type="EMBL" id="KAK2940533.1"/>
    </source>
</evidence>
<accession>A0ABQ9WMI1</accession>
<proteinExistence type="predicted"/>
<protein>
    <submittedName>
        <fullName evidence="2">Uncharacterized protein</fullName>
    </submittedName>
</protein>
<comment type="caution">
    <text evidence="2">The sequence shown here is derived from an EMBL/GenBank/DDBJ whole genome shotgun (WGS) entry which is preliminary data.</text>
</comment>
<feature type="compositionally biased region" description="Basic and acidic residues" evidence="1">
    <location>
        <begin position="102"/>
        <end position="117"/>
    </location>
</feature>
<sequence>MIMVTASQPPMKHGPHNRPLHEPAPNIEENQDEEKSFWEAGDITLLTVASTGMIEKEGTPQQSPASLSPPRPGATSFAHVPFICTSEHQTNEPPIQQQPVHLSDESDEMMKDEELRPTDTTQRKQNSSTSLTPGSEWTTRCLVQLARKLDNTNLKRTITLVQNGRTRSIEQVHTSLATSYKSKQIVSILNSTVPILLDAIEQEVNIPLPPSLQ</sequence>
<organism evidence="2 3">
    <name type="scientific">Blattamonas nauphoetae</name>
    <dbReference type="NCBI Taxonomy" id="2049346"/>
    <lineage>
        <taxon>Eukaryota</taxon>
        <taxon>Metamonada</taxon>
        <taxon>Preaxostyla</taxon>
        <taxon>Oxymonadida</taxon>
        <taxon>Blattamonas</taxon>
    </lineage>
</organism>
<gene>
    <name evidence="2" type="ORF">BLNAU_24566</name>
</gene>